<name>A0A5D2QMK3_GOSTO</name>
<gene>
    <name evidence="2" type="ORF">ES332_A05G253700v1</name>
</gene>
<keyword evidence="1" id="KW-0812">Transmembrane</keyword>
<organism evidence="2 3">
    <name type="scientific">Gossypium tomentosum</name>
    <name type="common">Hawaiian cotton</name>
    <name type="synonym">Gossypium sandvicense</name>
    <dbReference type="NCBI Taxonomy" id="34277"/>
    <lineage>
        <taxon>Eukaryota</taxon>
        <taxon>Viridiplantae</taxon>
        <taxon>Streptophyta</taxon>
        <taxon>Embryophyta</taxon>
        <taxon>Tracheophyta</taxon>
        <taxon>Spermatophyta</taxon>
        <taxon>Magnoliopsida</taxon>
        <taxon>eudicotyledons</taxon>
        <taxon>Gunneridae</taxon>
        <taxon>Pentapetalae</taxon>
        <taxon>rosids</taxon>
        <taxon>malvids</taxon>
        <taxon>Malvales</taxon>
        <taxon>Malvaceae</taxon>
        <taxon>Malvoideae</taxon>
        <taxon>Gossypium</taxon>
    </lineage>
</organism>
<reference evidence="2 3" key="1">
    <citation type="submission" date="2019-07" db="EMBL/GenBank/DDBJ databases">
        <title>WGS assembly of Gossypium tomentosum.</title>
        <authorList>
            <person name="Chen Z.J."/>
            <person name="Sreedasyam A."/>
            <person name="Ando A."/>
            <person name="Song Q."/>
            <person name="De L."/>
            <person name="Hulse-Kemp A."/>
            <person name="Ding M."/>
            <person name="Ye W."/>
            <person name="Kirkbride R."/>
            <person name="Jenkins J."/>
            <person name="Plott C."/>
            <person name="Lovell J."/>
            <person name="Lin Y.-M."/>
            <person name="Vaughn R."/>
            <person name="Liu B."/>
            <person name="Li W."/>
            <person name="Simpson S."/>
            <person name="Scheffler B."/>
            <person name="Saski C."/>
            <person name="Grover C."/>
            <person name="Hu G."/>
            <person name="Conover J."/>
            <person name="Carlson J."/>
            <person name="Shu S."/>
            <person name="Boston L."/>
            <person name="Williams M."/>
            <person name="Peterson D."/>
            <person name="Mcgee K."/>
            <person name="Jones D."/>
            <person name="Wendel J."/>
            <person name="Stelly D."/>
            <person name="Grimwood J."/>
            <person name="Schmutz J."/>
        </authorList>
    </citation>
    <scope>NUCLEOTIDE SEQUENCE [LARGE SCALE GENOMIC DNA]</scope>
    <source>
        <strain evidence="2">7179.01</strain>
    </source>
</reference>
<dbReference type="Proteomes" id="UP000322667">
    <property type="component" value="Chromosome A05"/>
</dbReference>
<dbReference type="AlphaFoldDB" id="A0A5D2QMK3"/>
<accession>A0A5D2QMK3</accession>
<keyword evidence="1" id="KW-1133">Transmembrane helix</keyword>
<proteinExistence type="predicted"/>
<keyword evidence="1" id="KW-0472">Membrane</keyword>
<keyword evidence="3" id="KW-1185">Reference proteome</keyword>
<evidence type="ECO:0000256" key="1">
    <source>
        <dbReference type="SAM" id="Phobius"/>
    </source>
</evidence>
<feature type="transmembrane region" description="Helical" evidence="1">
    <location>
        <begin position="16"/>
        <end position="34"/>
    </location>
</feature>
<evidence type="ECO:0000313" key="2">
    <source>
        <dbReference type="EMBL" id="TYI28570.1"/>
    </source>
</evidence>
<sequence length="35" mass="3783">MAPCTHIHGHLSQNNIVLRLVALGLIFKLLPFSGA</sequence>
<dbReference type="EMBL" id="CM017614">
    <property type="protein sequence ID" value="TYI28570.1"/>
    <property type="molecule type" value="Genomic_DNA"/>
</dbReference>
<protein>
    <submittedName>
        <fullName evidence="2">Uncharacterized protein</fullName>
    </submittedName>
</protein>
<evidence type="ECO:0000313" key="3">
    <source>
        <dbReference type="Proteomes" id="UP000322667"/>
    </source>
</evidence>